<organism evidence="1 2">
    <name type="scientific">Cylindrospermopsis raciborskii CENA302</name>
    <dbReference type="NCBI Taxonomy" id="1170768"/>
    <lineage>
        <taxon>Bacteria</taxon>
        <taxon>Bacillati</taxon>
        <taxon>Cyanobacteriota</taxon>
        <taxon>Cyanophyceae</taxon>
        <taxon>Nostocales</taxon>
        <taxon>Aphanizomenonaceae</taxon>
        <taxon>Cylindrospermopsis</taxon>
    </lineage>
</organism>
<gene>
    <name evidence="1" type="ORF">CENA302_09695</name>
</gene>
<protein>
    <submittedName>
        <fullName evidence="1">Uncharacterized protein</fullName>
    </submittedName>
</protein>
<accession>A0A9Q5W932</accession>
<dbReference type="Proteomes" id="UP000190056">
    <property type="component" value="Unassembled WGS sequence"/>
</dbReference>
<comment type="caution">
    <text evidence="1">The sequence shown here is derived from an EMBL/GenBank/DDBJ whole genome shotgun (WGS) entry which is preliminary data.</text>
</comment>
<name>A0A9Q5W932_9CYAN</name>
<sequence length="73" mass="8464">MVFSFYGLNLSALNFGDFSCDHKRDARAKIANQRAHKLWESHQRVRKITKEIPVTVEPRIPMDLLGVYILHPS</sequence>
<evidence type="ECO:0000313" key="2">
    <source>
        <dbReference type="Proteomes" id="UP000190056"/>
    </source>
</evidence>
<proteinExistence type="predicted"/>
<dbReference type="AlphaFoldDB" id="A0A9Q5W932"/>
<dbReference type="EMBL" id="MTPU01000039">
    <property type="protein sequence ID" value="OPH09580.1"/>
    <property type="molecule type" value="Genomic_DNA"/>
</dbReference>
<reference evidence="1 2" key="1">
    <citation type="submission" date="2017-01" db="EMBL/GenBank/DDBJ databases">
        <authorList>
            <person name="Abreu V.A."/>
            <person name="Popin R.V."/>
            <person name="Rigonato J."/>
            <person name="Andreote A.P."/>
            <person name="Schaker P.C."/>
            <person name="Hoff-Risseti C."/>
            <person name="Alvarenga D.O."/>
            <person name="Varani A.M."/>
            <person name="Fiore M.F."/>
        </authorList>
    </citation>
    <scope>NUCLEOTIDE SEQUENCE [LARGE SCALE GENOMIC DNA]</scope>
    <source>
        <strain evidence="1 2">CENA302</strain>
    </source>
</reference>
<evidence type="ECO:0000313" key="1">
    <source>
        <dbReference type="EMBL" id="OPH09580.1"/>
    </source>
</evidence>